<name>S7Q0M5_GLOTA</name>
<dbReference type="InterPro" id="IPR025337">
    <property type="entry name" value="Questin_oxidase-like"/>
</dbReference>
<evidence type="ECO:0000313" key="3">
    <source>
        <dbReference type="EMBL" id="EPQ53298.1"/>
    </source>
</evidence>
<dbReference type="PANTHER" id="PTHR35870:SF1">
    <property type="entry name" value="PROTEIN, PUTATIVE (AFU_ORTHOLOGUE AFUA_5G03330)-RELATED"/>
    <property type="match status" value="1"/>
</dbReference>
<dbReference type="OrthoDB" id="10004862at2759"/>
<dbReference type="AlphaFoldDB" id="S7Q0M5"/>
<dbReference type="PANTHER" id="PTHR35870">
    <property type="entry name" value="PROTEIN, PUTATIVE (AFU_ORTHOLOGUE AFUA_5G03330)-RELATED"/>
    <property type="match status" value="1"/>
</dbReference>
<accession>S7Q0M5</accession>
<dbReference type="HOGENOM" id="CLU_019145_1_0_1"/>
<keyword evidence="1" id="KW-0560">Oxidoreductase</keyword>
<feature type="region of interest" description="Disordered" evidence="2">
    <location>
        <begin position="1"/>
        <end position="29"/>
    </location>
</feature>
<evidence type="ECO:0000256" key="2">
    <source>
        <dbReference type="SAM" id="MobiDB-lite"/>
    </source>
</evidence>
<dbReference type="KEGG" id="gtr:GLOTRDRAFT_131566"/>
<dbReference type="Proteomes" id="UP000030669">
    <property type="component" value="Unassembled WGS sequence"/>
</dbReference>
<evidence type="ECO:0008006" key="5">
    <source>
        <dbReference type="Google" id="ProtNLM"/>
    </source>
</evidence>
<dbReference type="GeneID" id="19302326"/>
<sequence>MESKDKLYGSVGEAPSSLCPSRWPGSDHESQQTLLKTLKENHEKWHIFFNEKGFHNHTTHHILAVYGLGAAGPTIQAAYDVNASYQKPAFKAPEPIGLHNFEDHLGKEEYYGAYRDFFASVLLDKGIPSTLEEYIFSTRYNYHPQVTDKEKQPRMLSRFLSGVLHPWIHTGYGVEFKLIGQTAEGLAETAVHAANADAAVPQSRFNIASPGSASSAVSRLTSALPSLSLGSNGQSAKAEGKNAFTVVSSLLSDPLCIMASEGPNVGKTPDEIEEVVASLIKKSFEQCGDIVRKAAEEWLPVDGPEPSEQALNSKMEEMIWTNVSLYAICGWSDAKQFNADFFLMHLVTSALFLPSLLAPSVLPMRSRRLLLHSYFTTCVSTWISRGRPALAIRDFMTRTDPHLTPPGPKPEPHKDALPPHNAKLQTNANAWLPIVHSTLAHPDEHLCKIQRALAHFASLYGNRPKGYWKTQRTENLDGLEELDGTLFARAAGLTANRLGWMMDGEEKGSWDFDGFFEHDKA</sequence>
<evidence type="ECO:0000256" key="1">
    <source>
        <dbReference type="ARBA" id="ARBA00023002"/>
    </source>
</evidence>
<protein>
    <recommendedName>
        <fullName evidence="5">Oxidoreductase AflY</fullName>
    </recommendedName>
</protein>
<dbReference type="eggNOG" id="ENOG502S69W">
    <property type="taxonomic scope" value="Eukaryota"/>
</dbReference>
<dbReference type="OMA" id="FEELAWM"/>
<organism evidence="3 4">
    <name type="scientific">Gloeophyllum trabeum (strain ATCC 11539 / FP-39264 / Madison 617)</name>
    <name type="common">Brown rot fungus</name>
    <dbReference type="NCBI Taxonomy" id="670483"/>
    <lineage>
        <taxon>Eukaryota</taxon>
        <taxon>Fungi</taxon>
        <taxon>Dikarya</taxon>
        <taxon>Basidiomycota</taxon>
        <taxon>Agaricomycotina</taxon>
        <taxon>Agaricomycetes</taxon>
        <taxon>Gloeophyllales</taxon>
        <taxon>Gloeophyllaceae</taxon>
        <taxon>Gloeophyllum</taxon>
    </lineage>
</organism>
<evidence type="ECO:0000313" key="4">
    <source>
        <dbReference type="Proteomes" id="UP000030669"/>
    </source>
</evidence>
<proteinExistence type="predicted"/>
<dbReference type="EMBL" id="KB469306">
    <property type="protein sequence ID" value="EPQ53298.1"/>
    <property type="molecule type" value="Genomic_DNA"/>
</dbReference>
<dbReference type="GO" id="GO:0016491">
    <property type="term" value="F:oxidoreductase activity"/>
    <property type="evidence" value="ECO:0007669"/>
    <property type="project" value="UniProtKB-KW"/>
</dbReference>
<dbReference type="RefSeq" id="XP_007868564.1">
    <property type="nucleotide sequence ID" value="XM_007870373.1"/>
</dbReference>
<gene>
    <name evidence="3" type="ORF">GLOTRDRAFT_131566</name>
</gene>
<dbReference type="Pfam" id="PF14027">
    <property type="entry name" value="Questin_oxidase"/>
    <property type="match status" value="1"/>
</dbReference>
<reference evidence="3 4" key="1">
    <citation type="journal article" date="2012" name="Science">
        <title>The Paleozoic origin of enzymatic lignin decomposition reconstructed from 31 fungal genomes.</title>
        <authorList>
            <person name="Floudas D."/>
            <person name="Binder M."/>
            <person name="Riley R."/>
            <person name="Barry K."/>
            <person name="Blanchette R.A."/>
            <person name="Henrissat B."/>
            <person name="Martinez A.T."/>
            <person name="Otillar R."/>
            <person name="Spatafora J.W."/>
            <person name="Yadav J.S."/>
            <person name="Aerts A."/>
            <person name="Benoit I."/>
            <person name="Boyd A."/>
            <person name="Carlson A."/>
            <person name="Copeland A."/>
            <person name="Coutinho P.M."/>
            <person name="de Vries R.P."/>
            <person name="Ferreira P."/>
            <person name="Findley K."/>
            <person name="Foster B."/>
            <person name="Gaskell J."/>
            <person name="Glotzer D."/>
            <person name="Gorecki P."/>
            <person name="Heitman J."/>
            <person name="Hesse C."/>
            <person name="Hori C."/>
            <person name="Igarashi K."/>
            <person name="Jurgens J.A."/>
            <person name="Kallen N."/>
            <person name="Kersten P."/>
            <person name="Kohler A."/>
            <person name="Kuees U."/>
            <person name="Kumar T.K.A."/>
            <person name="Kuo A."/>
            <person name="LaButti K."/>
            <person name="Larrondo L.F."/>
            <person name="Lindquist E."/>
            <person name="Ling A."/>
            <person name="Lombard V."/>
            <person name="Lucas S."/>
            <person name="Lundell T."/>
            <person name="Martin R."/>
            <person name="McLaughlin D.J."/>
            <person name="Morgenstern I."/>
            <person name="Morin E."/>
            <person name="Murat C."/>
            <person name="Nagy L.G."/>
            <person name="Nolan M."/>
            <person name="Ohm R.A."/>
            <person name="Patyshakuliyeva A."/>
            <person name="Rokas A."/>
            <person name="Ruiz-Duenas F.J."/>
            <person name="Sabat G."/>
            <person name="Salamov A."/>
            <person name="Samejima M."/>
            <person name="Schmutz J."/>
            <person name="Slot J.C."/>
            <person name="St John F."/>
            <person name="Stenlid J."/>
            <person name="Sun H."/>
            <person name="Sun S."/>
            <person name="Syed K."/>
            <person name="Tsang A."/>
            <person name="Wiebenga A."/>
            <person name="Young D."/>
            <person name="Pisabarro A."/>
            <person name="Eastwood D.C."/>
            <person name="Martin F."/>
            <person name="Cullen D."/>
            <person name="Grigoriev I.V."/>
            <person name="Hibbett D.S."/>
        </authorList>
    </citation>
    <scope>NUCLEOTIDE SEQUENCE [LARGE SCALE GENOMIC DNA]</scope>
    <source>
        <strain evidence="3 4">ATCC 11539</strain>
    </source>
</reference>
<keyword evidence="4" id="KW-1185">Reference proteome</keyword>